<dbReference type="InterPro" id="IPR011004">
    <property type="entry name" value="Trimer_LpxA-like_sf"/>
</dbReference>
<dbReference type="AlphaFoldDB" id="A0A382LUU8"/>
<dbReference type="Gene3D" id="2.160.10.10">
    <property type="entry name" value="Hexapeptide repeat proteins"/>
    <property type="match status" value="1"/>
</dbReference>
<proteinExistence type="predicted"/>
<reference evidence="2" key="1">
    <citation type="submission" date="2018-05" db="EMBL/GenBank/DDBJ databases">
        <authorList>
            <person name="Lanie J.A."/>
            <person name="Ng W.-L."/>
            <person name="Kazmierczak K.M."/>
            <person name="Andrzejewski T.M."/>
            <person name="Davidsen T.M."/>
            <person name="Wayne K.J."/>
            <person name="Tettelin H."/>
            <person name="Glass J.I."/>
            <person name="Rusch D."/>
            <person name="Podicherti R."/>
            <person name="Tsui H.-C.T."/>
            <person name="Winkler M.E."/>
        </authorList>
    </citation>
    <scope>NUCLEOTIDE SEQUENCE</scope>
</reference>
<evidence type="ECO:0000259" key="1">
    <source>
        <dbReference type="Pfam" id="PF25087"/>
    </source>
</evidence>
<dbReference type="InterPro" id="IPR056729">
    <property type="entry name" value="GMPPB_C"/>
</dbReference>
<dbReference type="SUPFAM" id="SSF51161">
    <property type="entry name" value="Trimeric LpxA-like enzymes"/>
    <property type="match status" value="1"/>
</dbReference>
<sequence>MLRKIKYFIIINQKGSKMISSKSKIGENTFLHPLAYIEDGVEIGDNTQVGPFCIVRKGATIGKNCSFTAYCEIRQNVVIGDNTSFGSRCTISANAIIGSNVLIKYSFVLTDTADLKADPIKSVQGIGDGTLIGANVTLMPGFSIGKNCIIGACSQVRHNIGDNEIWYGNPAKYFKINN</sequence>
<dbReference type="PANTHER" id="PTHR43300">
    <property type="entry name" value="ACETYLTRANSFERASE"/>
    <property type="match status" value="1"/>
</dbReference>
<evidence type="ECO:0000313" key="2">
    <source>
        <dbReference type="EMBL" id="SVC39117.1"/>
    </source>
</evidence>
<dbReference type="Pfam" id="PF00132">
    <property type="entry name" value="Hexapep"/>
    <property type="match status" value="1"/>
</dbReference>
<accession>A0A382LUU8</accession>
<protein>
    <recommendedName>
        <fullName evidence="1">Mannose-1-phosphate guanyltransferase C-terminal domain-containing protein</fullName>
    </recommendedName>
</protein>
<feature type="domain" description="Mannose-1-phosphate guanyltransferase C-terminal" evidence="1">
    <location>
        <begin position="27"/>
        <end position="112"/>
    </location>
</feature>
<organism evidence="2">
    <name type="scientific">marine metagenome</name>
    <dbReference type="NCBI Taxonomy" id="408172"/>
    <lineage>
        <taxon>unclassified sequences</taxon>
        <taxon>metagenomes</taxon>
        <taxon>ecological metagenomes</taxon>
    </lineage>
</organism>
<dbReference type="PANTHER" id="PTHR43300:SF11">
    <property type="entry name" value="ACETYLTRANSFERASE RV3034C-RELATED"/>
    <property type="match status" value="1"/>
</dbReference>
<dbReference type="EMBL" id="UINC01088676">
    <property type="protein sequence ID" value="SVC39117.1"/>
    <property type="molecule type" value="Genomic_DNA"/>
</dbReference>
<dbReference type="Pfam" id="PF25087">
    <property type="entry name" value="GMPPB_C"/>
    <property type="match status" value="1"/>
</dbReference>
<dbReference type="InterPro" id="IPR050179">
    <property type="entry name" value="Trans_hexapeptide_repeat"/>
</dbReference>
<dbReference type="InterPro" id="IPR001451">
    <property type="entry name" value="Hexapep"/>
</dbReference>
<name>A0A382LUU8_9ZZZZ</name>
<gene>
    <name evidence="2" type="ORF">METZ01_LOCUS291971</name>
</gene>